<name>A0ABZ1U6A7_9ACTN</name>
<accession>A0ABZ1U6A7</accession>
<proteinExistence type="predicted"/>
<sequence>MRTIATWPLDALPPADVPVEFHTPCTRVGRDLRHLPAGARLPDGARWELSEEPWSGFLLGLGSARGLRYTLETDPYLPPGPLTALIAEQAQDHLTGYEFLQWPTCPGHVHLLVPAADPDDGARARWHCRRSGRPLVRIGDLSAGPWAKA</sequence>
<organism evidence="1 2">
    <name type="scientific">Kitasatospora purpeofusca</name>
    <dbReference type="NCBI Taxonomy" id="67352"/>
    <lineage>
        <taxon>Bacteria</taxon>
        <taxon>Bacillati</taxon>
        <taxon>Actinomycetota</taxon>
        <taxon>Actinomycetes</taxon>
        <taxon>Kitasatosporales</taxon>
        <taxon>Streptomycetaceae</taxon>
        <taxon>Kitasatospora</taxon>
    </lineage>
</organism>
<reference evidence="1" key="1">
    <citation type="submission" date="2022-10" db="EMBL/GenBank/DDBJ databases">
        <title>The complete genomes of actinobacterial strains from the NBC collection.</title>
        <authorList>
            <person name="Joergensen T.S."/>
            <person name="Alvarez Arevalo M."/>
            <person name="Sterndorff E.B."/>
            <person name="Faurdal D."/>
            <person name="Vuksanovic O."/>
            <person name="Mourched A.-S."/>
            <person name="Charusanti P."/>
            <person name="Shaw S."/>
            <person name="Blin K."/>
            <person name="Weber T."/>
        </authorList>
    </citation>
    <scope>NUCLEOTIDE SEQUENCE</scope>
    <source>
        <strain evidence="1">NBC_00222</strain>
    </source>
</reference>
<dbReference type="RefSeq" id="WP_328957238.1">
    <property type="nucleotide sequence ID" value="NZ_CP108110.1"/>
</dbReference>
<gene>
    <name evidence="1" type="ORF">OHA16_28980</name>
</gene>
<evidence type="ECO:0000313" key="1">
    <source>
        <dbReference type="EMBL" id="WUQ86643.1"/>
    </source>
</evidence>
<dbReference type="EMBL" id="CP108110">
    <property type="protein sequence ID" value="WUQ86643.1"/>
    <property type="molecule type" value="Genomic_DNA"/>
</dbReference>
<keyword evidence="2" id="KW-1185">Reference proteome</keyword>
<protein>
    <submittedName>
        <fullName evidence="1">Uncharacterized protein</fullName>
    </submittedName>
</protein>
<evidence type="ECO:0000313" key="2">
    <source>
        <dbReference type="Proteomes" id="UP001432222"/>
    </source>
</evidence>
<dbReference type="Proteomes" id="UP001432222">
    <property type="component" value="Chromosome"/>
</dbReference>